<dbReference type="Gene3D" id="3.20.20.70">
    <property type="entry name" value="Aldolase class I"/>
    <property type="match status" value="1"/>
</dbReference>
<keyword evidence="3 5" id="KW-0456">Lyase</keyword>
<dbReference type="PANTHER" id="PTHR12128:SF21">
    <property type="entry name" value="N-ACETYLNEURAMINATE LYASE"/>
    <property type="match status" value="1"/>
</dbReference>
<evidence type="ECO:0000256" key="7">
    <source>
        <dbReference type="PIRSR" id="PIRSR001365-2"/>
    </source>
</evidence>
<evidence type="ECO:0000256" key="5">
    <source>
        <dbReference type="PIRNR" id="PIRNR001365"/>
    </source>
</evidence>
<dbReference type="PIRSF" id="PIRSF001365">
    <property type="entry name" value="DHDPS"/>
    <property type="match status" value="1"/>
</dbReference>
<keyword evidence="4" id="KW-0119">Carbohydrate metabolism</keyword>
<dbReference type="SMART" id="SM01130">
    <property type="entry name" value="DHDPS"/>
    <property type="match status" value="1"/>
</dbReference>
<reference evidence="8 9" key="1">
    <citation type="journal article" date="2017" name="BMC Genomics">
        <title>Genome sequencing of 39 Akkermansia muciniphila isolates reveals its population structure, genomic and functional diverisity, and global distribution in mammalian gut microbiotas.</title>
        <authorList>
            <person name="Guo X."/>
            <person name="Li S."/>
            <person name="Zhang J."/>
            <person name="Wu F."/>
            <person name="Li X."/>
            <person name="Wu D."/>
            <person name="Zhang M."/>
            <person name="Ou Z."/>
            <person name="Jie Z."/>
            <person name="Yan Q."/>
            <person name="Li P."/>
            <person name="Yi J."/>
            <person name="Peng Y."/>
        </authorList>
    </citation>
    <scope>NUCLEOTIDE SEQUENCE [LARGE SCALE GENOMIC DNA]</scope>
    <source>
        <strain evidence="8 9">GP24</strain>
    </source>
</reference>
<dbReference type="RefSeq" id="WP_102711666.1">
    <property type="nucleotide sequence ID" value="NZ_PJKA01000002.1"/>
</dbReference>
<comment type="subcellular location">
    <subcellularLocation>
        <location evidence="1">Cytoplasm</location>
    </subcellularLocation>
</comment>
<dbReference type="PANTHER" id="PTHR12128">
    <property type="entry name" value="DIHYDRODIPICOLINATE SYNTHASE"/>
    <property type="match status" value="1"/>
</dbReference>
<dbReference type="GO" id="GO:0016829">
    <property type="term" value="F:lyase activity"/>
    <property type="evidence" value="ECO:0007669"/>
    <property type="project" value="UniProtKB-KW"/>
</dbReference>
<feature type="binding site" evidence="7">
    <location>
        <position position="50"/>
    </location>
    <ligand>
        <name>pyruvate</name>
        <dbReference type="ChEBI" id="CHEBI:15361"/>
    </ligand>
</feature>
<evidence type="ECO:0000313" key="9">
    <source>
        <dbReference type="Proteomes" id="UP000236000"/>
    </source>
</evidence>
<dbReference type="InterPro" id="IPR013785">
    <property type="entry name" value="Aldolase_TIM"/>
</dbReference>
<dbReference type="Pfam" id="PF00701">
    <property type="entry name" value="DHDPS"/>
    <property type="match status" value="1"/>
</dbReference>
<feature type="binding site" evidence="7">
    <location>
        <position position="212"/>
    </location>
    <ligand>
        <name>pyruvate</name>
        <dbReference type="ChEBI" id="CHEBI:15361"/>
    </ligand>
</feature>
<protein>
    <submittedName>
        <fullName evidence="8">N-acetylneuraminate lyase</fullName>
    </submittedName>
</protein>
<sequence length="305" mass="33160">MNTTLKLHGLVAAVHTPFKADGSLNPSIVDAQAKLLAAQGIKLAFITGSTGESSSMQLAERKEIYSAWKEASARHGVDVIAHTGSNSVWDARELAAFAQECGFVATSSLSPSYYKPGTVQRLVECCAFAASGAPDLPYYYYDIPVLTGVRFNPVDFIKLAKEQIPNFAGIKFTNPDLALYQTTLNYDENVDIPWGVDEWFTGALSVGARGAVGSSFNFAPALYQKLMKSFEEGDVETARDCQWKSVQMINILASKGYMGCAKALMGWLGVDLGPARLPQGNPTAEQLKELRSELEAIGFFQWSMN</sequence>
<gene>
    <name evidence="8" type="ORF">CXU22_01060</name>
</gene>
<evidence type="ECO:0000256" key="3">
    <source>
        <dbReference type="ARBA" id="ARBA00023239"/>
    </source>
</evidence>
<dbReference type="EMBL" id="PJKA01000002">
    <property type="protein sequence ID" value="PNC20401.1"/>
    <property type="molecule type" value="Genomic_DNA"/>
</dbReference>
<dbReference type="GO" id="GO:0005737">
    <property type="term" value="C:cytoplasm"/>
    <property type="evidence" value="ECO:0007669"/>
    <property type="project" value="UniProtKB-SubCell"/>
</dbReference>
<dbReference type="AlphaFoldDB" id="A0A2N8HH58"/>
<comment type="caution">
    <text evidence="8">The sequence shown here is derived from an EMBL/GenBank/DDBJ whole genome shotgun (WGS) entry which is preliminary data.</text>
</comment>
<dbReference type="SUPFAM" id="SSF51569">
    <property type="entry name" value="Aldolase"/>
    <property type="match status" value="1"/>
</dbReference>
<proteinExistence type="inferred from homology"/>
<evidence type="ECO:0000256" key="2">
    <source>
        <dbReference type="ARBA" id="ARBA00022490"/>
    </source>
</evidence>
<organism evidence="8 9">
    <name type="scientific">Akkermansia muciniphila</name>
    <dbReference type="NCBI Taxonomy" id="239935"/>
    <lineage>
        <taxon>Bacteria</taxon>
        <taxon>Pseudomonadati</taxon>
        <taxon>Verrucomicrobiota</taxon>
        <taxon>Verrucomicrobiia</taxon>
        <taxon>Verrucomicrobiales</taxon>
        <taxon>Akkermansiaceae</taxon>
        <taxon>Akkermansia</taxon>
    </lineage>
</organism>
<dbReference type="Proteomes" id="UP000236000">
    <property type="component" value="Unassembled WGS sequence"/>
</dbReference>
<feature type="active site" description="Proton donor/acceptor" evidence="6">
    <location>
        <position position="141"/>
    </location>
</feature>
<evidence type="ECO:0000313" key="8">
    <source>
        <dbReference type="EMBL" id="PNC20401.1"/>
    </source>
</evidence>
<evidence type="ECO:0000256" key="4">
    <source>
        <dbReference type="ARBA" id="ARBA00023277"/>
    </source>
</evidence>
<keyword evidence="2" id="KW-0963">Cytoplasm</keyword>
<comment type="similarity">
    <text evidence="5">Belongs to the DapA family.</text>
</comment>
<dbReference type="PRINTS" id="PR00146">
    <property type="entry name" value="DHPICSNTHASE"/>
</dbReference>
<accession>A0A2N8HH58</accession>
<evidence type="ECO:0000256" key="6">
    <source>
        <dbReference type="PIRSR" id="PIRSR001365-1"/>
    </source>
</evidence>
<feature type="active site" description="Schiff-base intermediate with substrate" evidence="6">
    <location>
        <position position="171"/>
    </location>
</feature>
<evidence type="ECO:0000256" key="1">
    <source>
        <dbReference type="ARBA" id="ARBA00004496"/>
    </source>
</evidence>
<dbReference type="InterPro" id="IPR002220">
    <property type="entry name" value="DapA-like"/>
</dbReference>
<name>A0A2N8HH58_9BACT</name>
<dbReference type="OrthoDB" id="199953at2"/>